<dbReference type="CDD" id="cd18808">
    <property type="entry name" value="SF1_C_Upf1"/>
    <property type="match status" value="1"/>
</dbReference>
<evidence type="ECO:0000256" key="3">
    <source>
        <dbReference type="ARBA" id="ARBA00022806"/>
    </source>
</evidence>
<dbReference type="InterPro" id="IPR050534">
    <property type="entry name" value="Coronavir_polyprotein_1ab"/>
</dbReference>
<dbReference type="InterPro" id="IPR047187">
    <property type="entry name" value="SF1_C_Upf1"/>
</dbReference>
<reference evidence="7" key="1">
    <citation type="journal article" date="2023" name="Mol. Phylogenet. Evol.">
        <title>Genome-scale phylogeny and comparative genomics of the fungal order Sordariales.</title>
        <authorList>
            <person name="Hensen N."/>
            <person name="Bonometti L."/>
            <person name="Westerberg I."/>
            <person name="Brannstrom I.O."/>
            <person name="Guillou S."/>
            <person name="Cros-Aarteil S."/>
            <person name="Calhoun S."/>
            <person name="Haridas S."/>
            <person name="Kuo A."/>
            <person name="Mondo S."/>
            <person name="Pangilinan J."/>
            <person name="Riley R."/>
            <person name="LaButti K."/>
            <person name="Andreopoulos B."/>
            <person name="Lipzen A."/>
            <person name="Chen C."/>
            <person name="Yan M."/>
            <person name="Daum C."/>
            <person name="Ng V."/>
            <person name="Clum A."/>
            <person name="Steindorff A."/>
            <person name="Ohm R.A."/>
            <person name="Martin F."/>
            <person name="Silar P."/>
            <person name="Natvig D.O."/>
            <person name="Lalanne C."/>
            <person name="Gautier V."/>
            <person name="Ament-Velasquez S.L."/>
            <person name="Kruys A."/>
            <person name="Hutchinson M.I."/>
            <person name="Powell A.J."/>
            <person name="Barry K."/>
            <person name="Miller A.N."/>
            <person name="Grigoriev I.V."/>
            <person name="Debuchy R."/>
            <person name="Gladieux P."/>
            <person name="Hiltunen Thoren M."/>
            <person name="Johannesson H."/>
        </authorList>
    </citation>
    <scope>NUCLEOTIDE SEQUENCE</scope>
    <source>
        <strain evidence="7">CBS 168.71</strain>
    </source>
</reference>
<evidence type="ECO:0000256" key="5">
    <source>
        <dbReference type="SAM" id="MobiDB-lite"/>
    </source>
</evidence>
<dbReference type="Gene3D" id="3.40.50.300">
    <property type="entry name" value="P-loop containing nucleotide triphosphate hydrolases"/>
    <property type="match status" value="2"/>
</dbReference>
<dbReference type="Pfam" id="PF13087">
    <property type="entry name" value="AAA_12"/>
    <property type="match status" value="1"/>
</dbReference>
<dbReference type="InterPro" id="IPR027417">
    <property type="entry name" value="P-loop_NTPase"/>
</dbReference>
<dbReference type="EMBL" id="JAUEPN010000011">
    <property type="protein sequence ID" value="KAK3290860.1"/>
    <property type="molecule type" value="Genomic_DNA"/>
</dbReference>
<keyword evidence="1" id="KW-0547">Nucleotide-binding</keyword>
<feature type="domain" description="DNA2/NAM7 helicase-like C-terminal" evidence="6">
    <location>
        <begin position="806"/>
        <end position="1003"/>
    </location>
</feature>
<reference evidence="7" key="2">
    <citation type="submission" date="2023-06" db="EMBL/GenBank/DDBJ databases">
        <authorList>
            <consortium name="Lawrence Berkeley National Laboratory"/>
            <person name="Haridas S."/>
            <person name="Hensen N."/>
            <person name="Bonometti L."/>
            <person name="Westerberg I."/>
            <person name="Brannstrom I.O."/>
            <person name="Guillou S."/>
            <person name="Cros-Aarteil S."/>
            <person name="Calhoun S."/>
            <person name="Kuo A."/>
            <person name="Mondo S."/>
            <person name="Pangilinan J."/>
            <person name="Riley R."/>
            <person name="Labutti K."/>
            <person name="Andreopoulos B."/>
            <person name="Lipzen A."/>
            <person name="Chen C."/>
            <person name="Yanf M."/>
            <person name="Daum C."/>
            <person name="Ng V."/>
            <person name="Clum A."/>
            <person name="Steindorff A."/>
            <person name="Ohm R."/>
            <person name="Martin F."/>
            <person name="Silar P."/>
            <person name="Natvig D."/>
            <person name="Lalanne C."/>
            <person name="Gautier V."/>
            <person name="Ament-Velasquez S.L."/>
            <person name="Kruys A."/>
            <person name="Hutchinson M.I."/>
            <person name="Powell A.J."/>
            <person name="Barry K."/>
            <person name="Miller A.N."/>
            <person name="Grigoriev I.V."/>
            <person name="Debuchy R."/>
            <person name="Gladieux P."/>
            <person name="Thoren M.H."/>
            <person name="Johannesson H."/>
        </authorList>
    </citation>
    <scope>NUCLEOTIDE SEQUENCE</scope>
    <source>
        <strain evidence="7">CBS 168.71</strain>
    </source>
</reference>
<dbReference type="AlphaFoldDB" id="A0AAE0H6I1"/>
<name>A0AAE0H6I1_9PEZI</name>
<evidence type="ECO:0000313" key="7">
    <source>
        <dbReference type="EMBL" id="KAK3290860.1"/>
    </source>
</evidence>
<dbReference type="PANTHER" id="PTHR43788">
    <property type="entry name" value="DNA2/NAM7 HELICASE FAMILY MEMBER"/>
    <property type="match status" value="1"/>
</dbReference>
<evidence type="ECO:0000256" key="2">
    <source>
        <dbReference type="ARBA" id="ARBA00022801"/>
    </source>
</evidence>
<evidence type="ECO:0000259" key="6">
    <source>
        <dbReference type="Pfam" id="PF13087"/>
    </source>
</evidence>
<dbReference type="GO" id="GO:0005524">
    <property type="term" value="F:ATP binding"/>
    <property type="evidence" value="ECO:0007669"/>
    <property type="project" value="UniProtKB-KW"/>
</dbReference>
<dbReference type="GeneID" id="87837936"/>
<dbReference type="GO" id="GO:0016787">
    <property type="term" value="F:hydrolase activity"/>
    <property type="evidence" value="ECO:0007669"/>
    <property type="project" value="UniProtKB-KW"/>
</dbReference>
<dbReference type="Proteomes" id="UP001278766">
    <property type="component" value="Unassembled WGS sequence"/>
</dbReference>
<accession>A0AAE0H6I1</accession>
<keyword evidence="2 7" id="KW-0378">Hydrolase</keyword>
<gene>
    <name evidence="7" type="ORF">B0H64DRAFT_331256</name>
</gene>
<proteinExistence type="predicted"/>
<dbReference type="PANTHER" id="PTHR43788:SF8">
    <property type="entry name" value="DNA-BINDING PROTEIN SMUBP-2"/>
    <property type="match status" value="1"/>
</dbReference>
<dbReference type="InterPro" id="IPR041679">
    <property type="entry name" value="DNA2/NAM7-like_C"/>
</dbReference>
<protein>
    <submittedName>
        <fullName evidence="7">P-loop containing nucleoside triphosphate hydrolase protein</fullName>
    </submittedName>
</protein>
<feature type="compositionally biased region" description="Pro residues" evidence="5">
    <location>
        <begin position="9"/>
        <end position="21"/>
    </location>
</feature>
<comment type="caution">
    <text evidence="7">The sequence shown here is derived from an EMBL/GenBank/DDBJ whole genome shotgun (WGS) entry which is preliminary data.</text>
</comment>
<evidence type="ECO:0000313" key="8">
    <source>
        <dbReference type="Proteomes" id="UP001278766"/>
    </source>
</evidence>
<evidence type="ECO:0000256" key="1">
    <source>
        <dbReference type="ARBA" id="ARBA00022741"/>
    </source>
</evidence>
<dbReference type="GO" id="GO:0043139">
    <property type="term" value="F:5'-3' DNA helicase activity"/>
    <property type="evidence" value="ECO:0007669"/>
    <property type="project" value="TreeGrafter"/>
</dbReference>
<dbReference type="RefSeq" id="XP_062654374.1">
    <property type="nucleotide sequence ID" value="XM_062800988.1"/>
</dbReference>
<evidence type="ECO:0000256" key="4">
    <source>
        <dbReference type="ARBA" id="ARBA00022840"/>
    </source>
</evidence>
<dbReference type="SUPFAM" id="SSF52540">
    <property type="entry name" value="P-loop containing nucleoside triphosphate hydrolases"/>
    <property type="match status" value="1"/>
</dbReference>
<keyword evidence="8" id="KW-1185">Reference proteome</keyword>
<sequence>MSAALSTPGPGPAPAAAPGPAPAQQKAVWFKDCVILFGGSQDSPAVAGRNAPGSAHKIRSRAISSRFPHTNPWVGFDLNFPLPQRQAVNEQAGFGVRYNLDRKAEGGVALAQAEDYEVTVRFPRGQTRMSVEAATPALVKRIPAAVSLVSVTIHEDANVKVTGFGMPFRNPEDPVVDGWVNRNAPIVDGITLLDVLAQRTFHVVLPVSCSAVEKEWNDARLPPPFSYPYGTEHTLRLDEKGIPDMSQYARLLEDTKSREMFRPAFSYDDDNSHVAVVTQTVVQDEFWLHRAAGEIATVKSPAYFVDHGQGRYYVIVALRKSLMEEYGAAWRRLSKDNEVRLNIEVEGATPCRQSWYVAWSVAQCMLLIPIRLCTIVDHPDQDIRTNHPVEDYELARKVDSTCVYLSGAGPTRDLPYRRDPAEAHGKERMELHRAVMRGQGFYDWMIHQAAKDHLVEAMASVSDVSAPPARPARRLPAVNFLAADNEAYINALFEEILPGDRAPFREYLTNRFLGIGIVTAAPGFGKTTLMAVAGLAMEASIGQVLASGPSNVAVDNLAGRLDRVSRSVCARYNEGKTQEDRTRERYRLVVRGYTPDLEKTAFLRLLENRDWVPPVVSGQRQNSWTLELSLAYWLLILLGCPEDRFGTLHPDASEKLHGLQAEFNDRGDLRSIRAVAAGEMMWQTFRTTEDVGSIYRNVLGGLMKQIVDITDILAITPAKAGSPAYHEWVNRTARCVIIDEAANMHRSDVGCLWGNCLAPVFFGGDPRQLWPTVITGMEKDPDGNLYHRLATDGGISPLSFLAASGLPVYRLRIQLRIAEGLFDWVAEHLYSEVNFTYGPSCAIVRPQFQAGHVLERLLRSYPGVRPSPPGKFLPVFLHCEGAYVHVDPRTGSKRCPDQVEEALRFAAKLAGEGVNAAKITILSPYAANVELIRRMRKLPAYRSLMTMGDASTVDAFQGQENDIVIVVMGTAFPQPGPGFTTDPHRLNVLLTRQRCGLVVVGDIDIRPADGNGATGAGHGFLVVSPEGERQWRAAPMLQHIHASMLKHGRVARLPGPAAGS</sequence>
<organism evidence="7 8">
    <name type="scientific">Chaetomium fimeti</name>
    <dbReference type="NCBI Taxonomy" id="1854472"/>
    <lineage>
        <taxon>Eukaryota</taxon>
        <taxon>Fungi</taxon>
        <taxon>Dikarya</taxon>
        <taxon>Ascomycota</taxon>
        <taxon>Pezizomycotina</taxon>
        <taxon>Sordariomycetes</taxon>
        <taxon>Sordariomycetidae</taxon>
        <taxon>Sordariales</taxon>
        <taxon>Chaetomiaceae</taxon>
        <taxon>Chaetomium</taxon>
    </lineage>
</organism>
<keyword evidence="4" id="KW-0067">ATP-binding</keyword>
<keyword evidence="3" id="KW-0347">Helicase</keyword>
<feature type="region of interest" description="Disordered" evidence="5">
    <location>
        <begin position="1"/>
        <end position="21"/>
    </location>
</feature>